<keyword evidence="3" id="KW-1185">Reference proteome</keyword>
<organism evidence="2 3">
    <name type="scientific">Pilimelia columellifera subsp. columellifera</name>
    <dbReference type="NCBI Taxonomy" id="706583"/>
    <lineage>
        <taxon>Bacteria</taxon>
        <taxon>Bacillati</taxon>
        <taxon>Actinomycetota</taxon>
        <taxon>Actinomycetes</taxon>
        <taxon>Micromonosporales</taxon>
        <taxon>Micromonosporaceae</taxon>
        <taxon>Pilimelia</taxon>
    </lineage>
</organism>
<dbReference type="Proteomes" id="UP001499978">
    <property type="component" value="Unassembled WGS sequence"/>
</dbReference>
<reference evidence="2 3" key="1">
    <citation type="journal article" date="2019" name="Int. J. Syst. Evol. Microbiol.">
        <title>The Global Catalogue of Microorganisms (GCM) 10K type strain sequencing project: providing services to taxonomists for standard genome sequencing and annotation.</title>
        <authorList>
            <consortium name="The Broad Institute Genomics Platform"/>
            <consortium name="The Broad Institute Genome Sequencing Center for Infectious Disease"/>
            <person name="Wu L."/>
            <person name="Ma J."/>
        </authorList>
    </citation>
    <scope>NUCLEOTIDE SEQUENCE [LARGE SCALE GENOMIC DNA]</scope>
    <source>
        <strain evidence="2 3">JCM 3367</strain>
    </source>
</reference>
<evidence type="ECO:0000313" key="2">
    <source>
        <dbReference type="EMBL" id="GAA2512075.1"/>
    </source>
</evidence>
<protein>
    <submittedName>
        <fullName evidence="2">Uncharacterized protein</fullName>
    </submittedName>
</protein>
<proteinExistence type="predicted"/>
<evidence type="ECO:0000256" key="1">
    <source>
        <dbReference type="SAM" id="MobiDB-lite"/>
    </source>
</evidence>
<sequence>MCLRRVGNATRHTDMQIPNPSRSAALHDAIASAGLTYPSATTVTSPQPSRPTAPARGFKSAATLTGSSPTPAVG</sequence>
<gene>
    <name evidence="2" type="ORF">GCM10010201_04090</name>
</gene>
<feature type="compositionally biased region" description="Polar residues" evidence="1">
    <location>
        <begin position="62"/>
        <end position="74"/>
    </location>
</feature>
<dbReference type="EMBL" id="BAAARY010000001">
    <property type="protein sequence ID" value="GAA2512075.1"/>
    <property type="molecule type" value="Genomic_DNA"/>
</dbReference>
<name>A0ABN3N057_9ACTN</name>
<comment type="caution">
    <text evidence="2">The sequence shown here is derived from an EMBL/GenBank/DDBJ whole genome shotgun (WGS) entry which is preliminary data.</text>
</comment>
<accession>A0ABN3N057</accession>
<feature type="compositionally biased region" description="Polar residues" evidence="1">
    <location>
        <begin position="38"/>
        <end position="47"/>
    </location>
</feature>
<feature type="region of interest" description="Disordered" evidence="1">
    <location>
        <begin position="38"/>
        <end position="74"/>
    </location>
</feature>
<evidence type="ECO:0000313" key="3">
    <source>
        <dbReference type="Proteomes" id="UP001499978"/>
    </source>
</evidence>